<accession>A0AAV8XUM8</accession>
<name>A0AAV8XUM8_9CUCU</name>
<evidence type="ECO:0000313" key="3">
    <source>
        <dbReference type="Proteomes" id="UP001162162"/>
    </source>
</evidence>
<dbReference type="EMBL" id="JAPWTK010000312">
    <property type="protein sequence ID" value="KAJ8942816.1"/>
    <property type="molecule type" value="Genomic_DNA"/>
</dbReference>
<dbReference type="Proteomes" id="UP001162162">
    <property type="component" value="Unassembled WGS sequence"/>
</dbReference>
<gene>
    <name evidence="2" type="ORF">NQ318_022830</name>
</gene>
<evidence type="ECO:0000313" key="2">
    <source>
        <dbReference type="EMBL" id="KAJ8942816.1"/>
    </source>
</evidence>
<protein>
    <submittedName>
        <fullName evidence="2">Uncharacterized protein</fullName>
    </submittedName>
</protein>
<keyword evidence="1" id="KW-0472">Membrane</keyword>
<keyword evidence="3" id="KW-1185">Reference proteome</keyword>
<keyword evidence="1" id="KW-1133">Transmembrane helix</keyword>
<reference evidence="2" key="1">
    <citation type="journal article" date="2023" name="Insect Mol. Biol.">
        <title>Genome sequencing provides insights into the evolution of gene families encoding plant cell wall-degrading enzymes in longhorned beetles.</title>
        <authorList>
            <person name="Shin N.R."/>
            <person name="Okamura Y."/>
            <person name="Kirsch R."/>
            <person name="Pauchet Y."/>
        </authorList>
    </citation>
    <scope>NUCLEOTIDE SEQUENCE</scope>
    <source>
        <strain evidence="2">AMC_N1</strain>
    </source>
</reference>
<feature type="transmembrane region" description="Helical" evidence="1">
    <location>
        <begin position="53"/>
        <end position="71"/>
    </location>
</feature>
<proteinExistence type="predicted"/>
<organism evidence="2 3">
    <name type="scientific">Aromia moschata</name>
    <dbReference type="NCBI Taxonomy" id="1265417"/>
    <lineage>
        <taxon>Eukaryota</taxon>
        <taxon>Metazoa</taxon>
        <taxon>Ecdysozoa</taxon>
        <taxon>Arthropoda</taxon>
        <taxon>Hexapoda</taxon>
        <taxon>Insecta</taxon>
        <taxon>Pterygota</taxon>
        <taxon>Neoptera</taxon>
        <taxon>Endopterygota</taxon>
        <taxon>Coleoptera</taxon>
        <taxon>Polyphaga</taxon>
        <taxon>Cucujiformia</taxon>
        <taxon>Chrysomeloidea</taxon>
        <taxon>Cerambycidae</taxon>
        <taxon>Cerambycinae</taxon>
        <taxon>Callichromatini</taxon>
        <taxon>Aromia</taxon>
    </lineage>
</organism>
<evidence type="ECO:0000256" key="1">
    <source>
        <dbReference type="SAM" id="Phobius"/>
    </source>
</evidence>
<keyword evidence="1" id="KW-0812">Transmembrane</keyword>
<dbReference type="AlphaFoldDB" id="A0AAV8XUM8"/>
<comment type="caution">
    <text evidence="2">The sequence shown here is derived from an EMBL/GenBank/DDBJ whole genome shotgun (WGS) entry which is preliminary data.</text>
</comment>
<sequence>MGVIAKGSSKSLWCHRQAAVVRTAHPPSQTGCSAQDLQQVVEMPAKETLEDRSLLAAFSLVLYLGALAALVPTCLASIPTFLHLGAGSLLLLEYKSLCDR</sequence>